<evidence type="ECO:0000313" key="1">
    <source>
        <dbReference type="EMBL" id="CAA9368747.1"/>
    </source>
</evidence>
<accession>A0A6J4MVR5</accession>
<proteinExistence type="predicted"/>
<reference evidence="1" key="1">
    <citation type="submission" date="2020-02" db="EMBL/GenBank/DDBJ databases">
        <authorList>
            <person name="Meier V. D."/>
        </authorList>
    </citation>
    <scope>NUCLEOTIDE SEQUENCE</scope>
    <source>
        <strain evidence="1">AVDCRST_MAG94</strain>
    </source>
</reference>
<dbReference type="AlphaFoldDB" id="A0A6J4MVR5"/>
<name>A0A6J4MVR5_9CYAN</name>
<protein>
    <submittedName>
        <fullName evidence="1">Uncharacterized protein</fullName>
    </submittedName>
</protein>
<sequence length="53" mass="5718">MTHYQITIDDSLLPALFSGGSGLKPLLEQILNQILLAQSTEAVGAAPHERTEE</sequence>
<gene>
    <name evidence="1" type="ORF">AVDCRST_MAG94-3963</name>
</gene>
<organism evidence="1">
    <name type="scientific">uncultured Leptolyngbya sp</name>
    <dbReference type="NCBI Taxonomy" id="332963"/>
    <lineage>
        <taxon>Bacteria</taxon>
        <taxon>Bacillati</taxon>
        <taxon>Cyanobacteriota</taxon>
        <taxon>Cyanophyceae</taxon>
        <taxon>Leptolyngbyales</taxon>
        <taxon>Leptolyngbyaceae</taxon>
        <taxon>Leptolyngbya group</taxon>
        <taxon>Leptolyngbya</taxon>
        <taxon>environmental samples</taxon>
    </lineage>
</organism>
<dbReference type="EMBL" id="CADCTY010001376">
    <property type="protein sequence ID" value="CAA9368747.1"/>
    <property type="molecule type" value="Genomic_DNA"/>
</dbReference>